<dbReference type="InterPro" id="IPR000639">
    <property type="entry name" value="Epox_hydrolase-like"/>
</dbReference>
<feature type="domain" description="AB hydrolase-1" evidence="1">
    <location>
        <begin position="34"/>
        <end position="276"/>
    </location>
</feature>
<dbReference type="GO" id="GO:0016787">
    <property type="term" value="F:hydrolase activity"/>
    <property type="evidence" value="ECO:0007669"/>
    <property type="project" value="UniProtKB-KW"/>
</dbReference>
<dbReference type="Pfam" id="PF00561">
    <property type="entry name" value="Abhydrolase_1"/>
    <property type="match status" value="1"/>
</dbReference>
<dbReference type="InterPro" id="IPR000073">
    <property type="entry name" value="AB_hydrolase_1"/>
</dbReference>
<comment type="caution">
    <text evidence="2">The sequence shown here is derived from an EMBL/GenBank/DDBJ whole genome shotgun (WGS) entry which is preliminary data.</text>
</comment>
<dbReference type="AlphaFoldDB" id="A0AB33Z3X9"/>
<dbReference type="PRINTS" id="PR00412">
    <property type="entry name" value="EPOXHYDRLASE"/>
</dbReference>
<accession>A0AB33Z3X9</accession>
<gene>
    <name evidence="2" type="ORF">L196_01110</name>
</gene>
<sequence>MSSIWTDLMGVEYSQKYYDVKGIKTRVIEAGSGPVLIFLHGTGGHAEAYVRNIEEHAKHFHVYAYDMIGHGYTDSPDCEYDMDDFVEHLVNFIDTIRADKVYLSGESLGAMVASWTAIKHPERVIKLVQNTGILMAPNGEGKAELADALERSKKAAGQLTKEIVRARMSWLMAEPEKTLTDEIIDVRYQIYDQPGMLPVMGKIANSILGGVINDQWCDKWVNPESMRNIQCPTLVLWTRHNPGQPVELAQEGMKKIPNARMIILEQSAHWPQWEEPEEFNKLHLEFLLE</sequence>
<protein>
    <submittedName>
        <fullName evidence="2">Alpha/beta fold family hydrolase</fullName>
    </submittedName>
</protein>
<dbReference type="Proteomes" id="UP000015462">
    <property type="component" value="Unassembled WGS sequence"/>
</dbReference>
<evidence type="ECO:0000259" key="1">
    <source>
        <dbReference type="Pfam" id="PF00561"/>
    </source>
</evidence>
<name>A0AB33Z3X9_9GAMM</name>
<dbReference type="RefSeq" id="WP_016389625.1">
    <property type="nucleotide sequence ID" value="NZ_KE646805.1"/>
</dbReference>
<dbReference type="InterPro" id="IPR029058">
    <property type="entry name" value="AB_hydrolase_fold"/>
</dbReference>
<keyword evidence="2" id="KW-0378">Hydrolase</keyword>
<dbReference type="SUPFAM" id="SSF53474">
    <property type="entry name" value="alpha/beta-Hydrolases"/>
    <property type="match status" value="1"/>
</dbReference>
<proteinExistence type="predicted"/>
<evidence type="ECO:0000313" key="2">
    <source>
        <dbReference type="EMBL" id="EPD14055.1"/>
    </source>
</evidence>
<dbReference type="PRINTS" id="PR00111">
    <property type="entry name" value="ABHYDROLASE"/>
</dbReference>
<evidence type="ECO:0000313" key="3">
    <source>
        <dbReference type="Proteomes" id="UP000015462"/>
    </source>
</evidence>
<dbReference type="InterPro" id="IPR050266">
    <property type="entry name" value="AB_hydrolase_sf"/>
</dbReference>
<dbReference type="PANTHER" id="PTHR43798">
    <property type="entry name" value="MONOACYLGLYCEROL LIPASE"/>
    <property type="match status" value="1"/>
</dbReference>
<keyword evidence="3" id="KW-1185">Reference proteome</keyword>
<reference evidence="2 3" key="1">
    <citation type="journal article" date="2013" name="Genome Announc.">
        <title>Genome Sequence of the Pyrene- and Fluoranthene-Degrading Bacterium Cycloclasticus sp. Strain PY97M.</title>
        <authorList>
            <person name="Cui Z."/>
            <person name="Xu G."/>
            <person name="Li Q."/>
            <person name="Gao W."/>
            <person name="Zheng L."/>
        </authorList>
    </citation>
    <scope>NUCLEOTIDE SEQUENCE [LARGE SCALE GENOMIC DNA]</scope>
    <source>
        <strain evidence="2 3">PY97M</strain>
    </source>
</reference>
<dbReference type="EMBL" id="ASHL01000001">
    <property type="protein sequence ID" value="EPD14055.1"/>
    <property type="molecule type" value="Genomic_DNA"/>
</dbReference>
<organism evidence="2 3">
    <name type="scientific">Cycloclasticus pugetii</name>
    <dbReference type="NCBI Taxonomy" id="34068"/>
    <lineage>
        <taxon>Bacteria</taxon>
        <taxon>Pseudomonadati</taxon>
        <taxon>Pseudomonadota</taxon>
        <taxon>Gammaproteobacteria</taxon>
        <taxon>Thiotrichales</taxon>
        <taxon>Piscirickettsiaceae</taxon>
        <taxon>Cycloclasticus</taxon>
    </lineage>
</organism>
<dbReference type="Gene3D" id="3.40.50.1820">
    <property type="entry name" value="alpha/beta hydrolase"/>
    <property type="match status" value="1"/>
</dbReference>